<name>A0ABS5W576_9SPHN</name>
<organism evidence="1 2">
    <name type="scientific">Croceibacterium selenioxidans</name>
    <dbReference type="NCBI Taxonomy" id="2838833"/>
    <lineage>
        <taxon>Bacteria</taxon>
        <taxon>Pseudomonadati</taxon>
        <taxon>Pseudomonadota</taxon>
        <taxon>Alphaproteobacteria</taxon>
        <taxon>Sphingomonadales</taxon>
        <taxon>Erythrobacteraceae</taxon>
        <taxon>Croceibacterium</taxon>
    </lineage>
</organism>
<dbReference type="Proteomes" id="UP000811255">
    <property type="component" value="Unassembled WGS sequence"/>
</dbReference>
<sequence length="290" mass="33088">MAGAPSEDEIMAAIRASGYLMEQEVATQLEGRGMHVRTNVAFEDSEEGKSREIDVTAITRVAVDEDAKVGALVELLVECKNSSNPFVFIARPKNEADRRSKPEEFVFPFEYKMKKDLSAGRSTYRTFPAFNHLGFDKVFDGHVKPWKAVQFCRIDRNGKGWHANHGGLYDAIFYPMAKALNARRKERPKGSQPQDWRYIWLYFPLVVTSGDLFLVDTSADEPRPEPVDHVSFQRELKSAKLSGTFMVTFVRQQALEKFMADVVDPLSELCRDLIERRLAFLKDTELPWAE</sequence>
<protein>
    <submittedName>
        <fullName evidence="1">Uncharacterized protein</fullName>
    </submittedName>
</protein>
<accession>A0ABS5W576</accession>
<keyword evidence="2" id="KW-1185">Reference proteome</keyword>
<proteinExistence type="predicted"/>
<dbReference type="EMBL" id="JAHFVK010000002">
    <property type="protein sequence ID" value="MBT2134641.1"/>
    <property type="molecule type" value="Genomic_DNA"/>
</dbReference>
<reference evidence="1 2" key="1">
    <citation type="submission" date="2021-05" db="EMBL/GenBank/DDBJ databases">
        <title>Croceibacterium sp. LX-88 genome sequence.</title>
        <authorList>
            <person name="Luo X."/>
        </authorList>
    </citation>
    <scope>NUCLEOTIDE SEQUENCE [LARGE SCALE GENOMIC DNA]</scope>
    <source>
        <strain evidence="1 2">LX-88</strain>
    </source>
</reference>
<evidence type="ECO:0000313" key="1">
    <source>
        <dbReference type="EMBL" id="MBT2134641.1"/>
    </source>
</evidence>
<gene>
    <name evidence="1" type="ORF">KK137_09875</name>
</gene>
<evidence type="ECO:0000313" key="2">
    <source>
        <dbReference type="Proteomes" id="UP000811255"/>
    </source>
</evidence>
<dbReference type="RefSeq" id="WP_214536273.1">
    <property type="nucleotide sequence ID" value="NZ_JAHFVK010000002.1"/>
</dbReference>
<comment type="caution">
    <text evidence="1">The sequence shown here is derived from an EMBL/GenBank/DDBJ whole genome shotgun (WGS) entry which is preliminary data.</text>
</comment>